<dbReference type="Pfam" id="PF21485">
    <property type="entry name" value="IF5A-like_N"/>
    <property type="match status" value="1"/>
</dbReference>
<dbReference type="SMART" id="SM00498">
    <property type="entry name" value="FH2"/>
    <property type="match status" value="1"/>
</dbReference>
<evidence type="ECO:0000313" key="11">
    <source>
        <dbReference type="Proteomes" id="UP001497480"/>
    </source>
</evidence>
<dbReference type="SUPFAM" id="SSF52799">
    <property type="entry name" value="(Phosphotyrosine protein) phosphatases II"/>
    <property type="match status" value="1"/>
</dbReference>
<feature type="region of interest" description="Disordered" evidence="7">
    <location>
        <begin position="1"/>
        <end position="21"/>
    </location>
</feature>
<dbReference type="PROSITE" id="PS51444">
    <property type="entry name" value="FH2"/>
    <property type="match status" value="1"/>
</dbReference>
<accession>A0AAV1XWR3</accession>
<dbReference type="InterPro" id="IPR029021">
    <property type="entry name" value="Prot-tyrosine_phosphatase-like"/>
</dbReference>
<dbReference type="PANTHER" id="PTHR45733:SF10">
    <property type="entry name" value="FORMIN-LIKE PROTEIN 15A-RELATED"/>
    <property type="match status" value="1"/>
</dbReference>
<dbReference type="GO" id="GO:0004721">
    <property type="term" value="F:phosphoprotein phosphatase activity"/>
    <property type="evidence" value="ECO:0007669"/>
    <property type="project" value="UniProtKB-KW"/>
</dbReference>
<feature type="compositionally biased region" description="Pro residues" evidence="7">
    <location>
        <begin position="954"/>
        <end position="980"/>
    </location>
</feature>
<dbReference type="InterPro" id="IPR014722">
    <property type="entry name" value="Rib_uL2_dom2"/>
</dbReference>
<feature type="compositionally biased region" description="Basic and acidic residues" evidence="7">
    <location>
        <begin position="1"/>
        <end position="12"/>
    </location>
</feature>
<feature type="region of interest" description="Disordered" evidence="7">
    <location>
        <begin position="878"/>
        <end position="903"/>
    </location>
</feature>
<dbReference type="Gene3D" id="2.30.30.30">
    <property type="match status" value="1"/>
</dbReference>
<dbReference type="NCBIfam" id="TIGR00037">
    <property type="entry name" value="eIF_5A"/>
    <property type="match status" value="1"/>
</dbReference>
<comment type="similarity">
    <text evidence="2">Belongs to the formin-like family. Class-II subfamily.</text>
</comment>
<dbReference type="InterPro" id="IPR051144">
    <property type="entry name" value="Formin_homology_domain"/>
</dbReference>
<evidence type="ECO:0000256" key="7">
    <source>
        <dbReference type="SAM" id="MobiDB-lite"/>
    </source>
</evidence>
<dbReference type="PROSITE" id="PS51182">
    <property type="entry name" value="C2_TENSIN"/>
    <property type="match status" value="1"/>
</dbReference>
<dbReference type="InterPro" id="IPR001884">
    <property type="entry name" value="IF5A-like"/>
</dbReference>
<dbReference type="InterPro" id="IPR042201">
    <property type="entry name" value="FH2_Formin_sf"/>
</dbReference>
<dbReference type="EMBL" id="CAXHTB010000018">
    <property type="protein sequence ID" value="CAL0325772.1"/>
    <property type="molecule type" value="Genomic_DNA"/>
</dbReference>
<keyword evidence="5" id="KW-0385">Hypusine</keyword>
<keyword evidence="3" id="KW-0904">Protein phosphatase</keyword>
<evidence type="ECO:0000256" key="5">
    <source>
        <dbReference type="ARBA" id="ARBA00023071"/>
    </source>
</evidence>
<evidence type="ECO:0000313" key="10">
    <source>
        <dbReference type="EMBL" id="CAL0325772.1"/>
    </source>
</evidence>
<protein>
    <recommendedName>
        <fullName evidence="6">Formin-like protein</fullName>
    </recommendedName>
</protein>
<feature type="domain" description="FH2" evidence="9">
    <location>
        <begin position="1242"/>
        <end position="1629"/>
    </location>
</feature>
<dbReference type="Pfam" id="PF01287">
    <property type="entry name" value="eIF-5a"/>
    <property type="match status" value="1"/>
</dbReference>
<dbReference type="InterPro" id="IPR020189">
    <property type="entry name" value="IF5A_C"/>
</dbReference>
<evidence type="ECO:0000256" key="1">
    <source>
        <dbReference type="ARBA" id="ARBA00006016"/>
    </source>
</evidence>
<evidence type="ECO:0000256" key="6">
    <source>
        <dbReference type="RuleBase" id="RU361260"/>
    </source>
</evidence>
<dbReference type="SUPFAM" id="SSF101447">
    <property type="entry name" value="Formin homology 2 domain (FH2 domain)"/>
    <property type="match status" value="1"/>
</dbReference>
<dbReference type="PROSITE" id="PS00302">
    <property type="entry name" value="IF5A_HYPUSINE"/>
    <property type="match status" value="1"/>
</dbReference>
<proteinExistence type="inferred from homology"/>
<keyword evidence="11" id="KW-1185">Reference proteome</keyword>
<dbReference type="InterPro" id="IPR048670">
    <property type="entry name" value="IF5A-like_N"/>
</dbReference>
<reference evidence="10 11" key="1">
    <citation type="submission" date="2024-03" db="EMBL/GenBank/DDBJ databases">
        <authorList>
            <person name="Martinez-Hernandez J."/>
        </authorList>
    </citation>
    <scope>NUCLEOTIDE SEQUENCE [LARGE SCALE GENOMIC DNA]</scope>
</reference>
<dbReference type="Pfam" id="PF02181">
    <property type="entry name" value="FH2"/>
    <property type="match status" value="1"/>
</dbReference>
<organism evidence="10 11">
    <name type="scientific">Lupinus luteus</name>
    <name type="common">European yellow lupine</name>
    <dbReference type="NCBI Taxonomy" id="3873"/>
    <lineage>
        <taxon>Eukaryota</taxon>
        <taxon>Viridiplantae</taxon>
        <taxon>Streptophyta</taxon>
        <taxon>Embryophyta</taxon>
        <taxon>Tracheophyta</taxon>
        <taxon>Spermatophyta</taxon>
        <taxon>Magnoliopsida</taxon>
        <taxon>eudicotyledons</taxon>
        <taxon>Gunneridae</taxon>
        <taxon>Pentapetalae</taxon>
        <taxon>rosids</taxon>
        <taxon>fabids</taxon>
        <taxon>Fabales</taxon>
        <taxon>Fabaceae</taxon>
        <taxon>Papilionoideae</taxon>
        <taxon>50 kb inversion clade</taxon>
        <taxon>genistoids sensu lato</taxon>
        <taxon>core genistoids</taxon>
        <taxon>Genisteae</taxon>
        <taxon>Lupinus</taxon>
    </lineage>
</organism>
<dbReference type="Proteomes" id="UP001497480">
    <property type="component" value="Unassembled WGS sequence"/>
</dbReference>
<dbReference type="PANTHER" id="PTHR45733">
    <property type="entry name" value="FORMIN-J"/>
    <property type="match status" value="1"/>
</dbReference>
<name>A0AAV1XWR3_LUPLU</name>
<feature type="region of interest" description="Disordered" evidence="7">
    <location>
        <begin position="932"/>
        <end position="1249"/>
    </location>
</feature>
<dbReference type="SUPFAM" id="SSF50249">
    <property type="entry name" value="Nucleic acid-binding proteins"/>
    <property type="match status" value="1"/>
</dbReference>
<dbReference type="GO" id="GO:0043022">
    <property type="term" value="F:ribosome binding"/>
    <property type="evidence" value="ECO:0007669"/>
    <property type="project" value="InterPro"/>
</dbReference>
<dbReference type="GO" id="GO:0045905">
    <property type="term" value="P:positive regulation of translational termination"/>
    <property type="evidence" value="ECO:0007669"/>
    <property type="project" value="InterPro"/>
</dbReference>
<evidence type="ECO:0000256" key="4">
    <source>
        <dbReference type="ARBA" id="ARBA00022917"/>
    </source>
</evidence>
<feature type="compositionally biased region" description="Pro residues" evidence="7">
    <location>
        <begin position="1021"/>
        <end position="1219"/>
    </location>
</feature>
<dbReference type="SUPFAM" id="SSF50104">
    <property type="entry name" value="Translation proteins SH3-like domain"/>
    <property type="match status" value="1"/>
</dbReference>
<dbReference type="GO" id="GO:0003723">
    <property type="term" value="F:RNA binding"/>
    <property type="evidence" value="ECO:0007669"/>
    <property type="project" value="InterPro"/>
</dbReference>
<evidence type="ECO:0000259" key="8">
    <source>
        <dbReference type="PROSITE" id="PS51182"/>
    </source>
</evidence>
<feature type="region of interest" description="Disordered" evidence="7">
    <location>
        <begin position="802"/>
        <end position="865"/>
    </location>
</feature>
<feature type="compositionally biased region" description="Pro residues" evidence="7">
    <location>
        <begin position="811"/>
        <end position="821"/>
    </location>
</feature>
<feature type="region of interest" description="Disordered" evidence="7">
    <location>
        <begin position="641"/>
        <end position="694"/>
    </location>
</feature>
<dbReference type="InterPro" id="IPR019769">
    <property type="entry name" value="Trans_elong_IF5A_hypusine_site"/>
</dbReference>
<gene>
    <name evidence="10" type="ORF">LLUT_LOCUS26832</name>
</gene>
<dbReference type="InterPro" id="IPR014020">
    <property type="entry name" value="Tensin_C2-dom"/>
</dbReference>
<dbReference type="InterPro" id="IPR015425">
    <property type="entry name" value="FH2_Formin"/>
</dbReference>
<keyword evidence="4" id="KW-0648">Protein biosynthesis</keyword>
<dbReference type="GO" id="GO:0003746">
    <property type="term" value="F:translation elongation factor activity"/>
    <property type="evidence" value="ECO:0007669"/>
    <property type="project" value="InterPro"/>
</dbReference>
<evidence type="ECO:0000256" key="2">
    <source>
        <dbReference type="ARBA" id="ARBA00006468"/>
    </source>
</evidence>
<dbReference type="SMART" id="SM01376">
    <property type="entry name" value="eIF-5a"/>
    <property type="match status" value="1"/>
</dbReference>
<dbReference type="Gene3D" id="2.40.50.140">
    <property type="entry name" value="Nucleic acid-binding proteins"/>
    <property type="match status" value="1"/>
</dbReference>
<dbReference type="FunFam" id="2.30.30.30:FF:000012">
    <property type="entry name" value="Eukaryotic translation initiation factor 5A"/>
    <property type="match status" value="1"/>
</dbReference>
<evidence type="ECO:0000256" key="3">
    <source>
        <dbReference type="ARBA" id="ARBA00022912"/>
    </source>
</evidence>
<keyword evidence="3" id="KW-0378">Hydrolase</keyword>
<dbReference type="Gene3D" id="2.60.40.1110">
    <property type="match status" value="1"/>
</dbReference>
<feature type="domain" description="C2 tensin-type" evidence="8">
    <location>
        <begin position="393"/>
        <end position="558"/>
    </location>
</feature>
<dbReference type="Gene3D" id="1.20.58.2220">
    <property type="entry name" value="Formin, FH2 domain"/>
    <property type="match status" value="1"/>
</dbReference>
<dbReference type="Gene3D" id="3.90.190.10">
    <property type="entry name" value="Protein tyrosine phosphatase superfamily"/>
    <property type="match status" value="1"/>
</dbReference>
<feature type="compositionally biased region" description="Pro residues" evidence="7">
    <location>
        <begin position="889"/>
        <end position="899"/>
    </location>
</feature>
<feature type="compositionally biased region" description="Pro residues" evidence="7">
    <location>
        <begin position="1003"/>
        <end position="1015"/>
    </location>
</feature>
<sequence>MSDEEHHFESKADAGASKTYPQQAGTIRKNGYIVIKGRPCKVVEVSTSKTGKHGHAKCHFVAIDIFTAKKLEDIVPSSHNCDVPHVNRTDYQLIDIAEDGFLSLLTENGNTKDDLKLPTDETLLAQEDFSYDKLSLFCPQVMEILCCVVLGTKSFDLGEWKIAGWVRLEGRNSGIRWRCSEGSSTGSPRTGFLRYLIEFMELGYRALNFSMIWKNAYVFDCCFSMDVLEEDEYRVYMGGIVAQLQGHFPDASFMVFNFKEGDRRSQISDIFSQYDMTVMEYPRQYEGCPLLPLEMVHHFLRSCESWLSLEGKQNVILMHCERGGWPVLAFMLAGLLLYQKQYIGEQKTLEMIYKQAPRELLHLLSPLNQQPSQFRYLQYISGRHLGSEWPPSDTPLYLDFLILRDLPLVDDGKGCRPVVCVYGLDPLKPDNKNSKLLFSTSKSNEHIRHYSQVLFLDADAAIPDLTTVTVSEDANETESAETESTSRGEFYEVEKIFSNVSEAQEGKRGYDSLAFHDNAVDDKNNKEVWKEEVIPHAFQDCPPDKGNNKQVEKIDSDINEVKDIFVYDVKYMINESMDPVNDAVKDIAVDEGENKSTSTTLASDKILETMDFTLDVHEELTLVENKYDEDDKAIEKELDCKAGEQMPDLSRPKPGKLIPSAAKKQLPSNSKPLGDTVSAKPKIKQESQGFQVKQAKPNAVTRWIPSNKGSYTSSMHVYYPPSRINSAPADLSKFGVSKEKMEDSKARSLSAAVVSIDMTNDLKSRKVVTSKSSGHIVPEADTNCPPSSLLTVKETCIQPATQTQVGSELRCPPPPPPPPPTHARTSSLDVFEPLWSQDDASTQAPPSPPVSPSFSLSGKVSSEPLPPLLLPTLTPFTGQEVGANLQPATCPPPPPPPPSFFGQNNVSFLPSPFPWKSDNSIIAICEETAGSLPLPSPFSEKSSEVSEVLTVITPPTPPPPPPLPPPRFGVSSIPPPPLPTFPTHRTSPPPSPPPSTASHAAPSTPPPPAPPPLLPPFSNDPKPPPPYCSAAPPPPPRPPPLSKAPPPPPPLPHNSALPPPPYSSAPPPPPPPPPPHPYNSALTPPPYSSALPPPPPPPPYSSAPSPPPTPPFGRDPPPPPPPPPPYSSGPLPPPPPPPSVGAPPSPPPISRAPLPPPPPTRGAPPPPPMHGTAPPPPPVGGRPPPPPPSPGGQGPPPPLPPGAPPPPRPPGGAPPPAPPKGANVGADPRGKGRNGYARPTGPGALAPKRSSLKALHWSKVTRALQGSLWAELQRHGEPQTASEFDVSELEKLFSANVSKTADSKTGGRRKSVGSKTDIVHLIDLRRANNTEIMLTKVKMPLPDMMAAVLAMNESVLDVDQVDNLIKFCPTKEEMELLKGYTGDRANLGKCEQYFLEMMNVPRVESKLRIFSFKIQFGSQVTEFKKSLITVNSACEQVRNSVKLKEIMKKILLLGNTLNQGTARGSAVGFKLDSLLKLTDTRATNNKMTLMHYLCKVLAEKSPGLLDFHLDLVSLEPSTKIQLKSLAEEMQAINKGLEKVKQELAASLNDGLVSDLFPKSLKGFIDVAESEVASLTNLYSVVGRNADELALYFGEDPARCPFEQVTVTILNFVRLFRKAHEENCKRRVRE</sequence>
<evidence type="ECO:0000259" key="9">
    <source>
        <dbReference type="PROSITE" id="PS51444"/>
    </source>
</evidence>
<comment type="caution">
    <text evidence="10">The sequence shown here is derived from an EMBL/GenBank/DDBJ whole genome shotgun (WGS) entry which is preliminary data.</text>
</comment>
<dbReference type="GO" id="GO:0045901">
    <property type="term" value="P:positive regulation of translational elongation"/>
    <property type="evidence" value="ECO:0007669"/>
    <property type="project" value="InterPro"/>
</dbReference>
<dbReference type="InterPro" id="IPR012340">
    <property type="entry name" value="NA-bd_OB-fold"/>
</dbReference>
<comment type="similarity">
    <text evidence="1">Belongs to the eIF-5A family.</text>
</comment>
<dbReference type="InterPro" id="IPR008991">
    <property type="entry name" value="Translation_prot_SH3-like_sf"/>
</dbReference>